<evidence type="ECO:0000259" key="3">
    <source>
        <dbReference type="PROSITE" id="PS50043"/>
    </source>
</evidence>
<dbReference type="Gene3D" id="1.25.40.10">
    <property type="entry name" value="Tetratricopeptide repeat domain"/>
    <property type="match status" value="2"/>
</dbReference>
<dbReference type="Proteomes" id="UP000580474">
    <property type="component" value="Unassembled WGS sequence"/>
</dbReference>
<dbReference type="PANTHER" id="PTHR16305">
    <property type="entry name" value="TESTICULAR SOLUBLE ADENYLYL CYCLASE"/>
    <property type="match status" value="1"/>
</dbReference>
<evidence type="ECO:0000256" key="1">
    <source>
        <dbReference type="ARBA" id="ARBA00022741"/>
    </source>
</evidence>
<dbReference type="CDD" id="cd06170">
    <property type="entry name" value="LuxR_C_like"/>
    <property type="match status" value="1"/>
</dbReference>
<dbReference type="SUPFAM" id="SSF46894">
    <property type="entry name" value="C-terminal effector domain of the bipartite response regulators"/>
    <property type="match status" value="1"/>
</dbReference>
<keyword evidence="5" id="KW-1185">Reference proteome</keyword>
<dbReference type="Gene3D" id="1.10.10.10">
    <property type="entry name" value="Winged helix-like DNA-binding domain superfamily/Winged helix DNA-binding domain"/>
    <property type="match status" value="1"/>
</dbReference>
<dbReference type="Pfam" id="PF00196">
    <property type="entry name" value="GerE"/>
    <property type="match status" value="1"/>
</dbReference>
<protein>
    <submittedName>
        <fullName evidence="4">DNA-binding CsgD family transcriptional regulator</fullName>
    </submittedName>
</protein>
<accession>A0A840NLI1</accession>
<dbReference type="AlphaFoldDB" id="A0A840NLI1"/>
<comment type="caution">
    <text evidence="4">The sequence shown here is derived from an EMBL/GenBank/DDBJ whole genome shotgun (WGS) entry which is preliminary data.</text>
</comment>
<proteinExistence type="predicted"/>
<reference evidence="4 5" key="1">
    <citation type="submission" date="2020-08" db="EMBL/GenBank/DDBJ databases">
        <title>Sequencing the genomes of 1000 actinobacteria strains.</title>
        <authorList>
            <person name="Klenk H.-P."/>
        </authorList>
    </citation>
    <scope>NUCLEOTIDE SEQUENCE [LARGE SCALE GENOMIC DNA]</scope>
    <source>
        <strain evidence="4 5">DSM 45582</strain>
    </source>
</reference>
<keyword evidence="2" id="KW-0067">ATP-binding</keyword>
<dbReference type="PRINTS" id="PR00038">
    <property type="entry name" value="HTHLUXR"/>
</dbReference>
<gene>
    <name evidence="4" type="ORF">BJ969_004071</name>
</gene>
<dbReference type="RefSeq" id="WP_184480972.1">
    <property type="nucleotide sequence ID" value="NZ_JACHIV010000001.1"/>
</dbReference>
<dbReference type="InterPro" id="IPR016032">
    <property type="entry name" value="Sig_transdc_resp-reg_C-effctor"/>
</dbReference>
<organism evidence="4 5">
    <name type="scientific">Saccharopolyspora gloriosae</name>
    <dbReference type="NCBI Taxonomy" id="455344"/>
    <lineage>
        <taxon>Bacteria</taxon>
        <taxon>Bacillati</taxon>
        <taxon>Actinomycetota</taxon>
        <taxon>Actinomycetes</taxon>
        <taxon>Pseudonocardiales</taxon>
        <taxon>Pseudonocardiaceae</taxon>
        <taxon>Saccharopolyspora</taxon>
    </lineage>
</organism>
<evidence type="ECO:0000313" key="5">
    <source>
        <dbReference type="Proteomes" id="UP000580474"/>
    </source>
</evidence>
<dbReference type="InterPro" id="IPR041664">
    <property type="entry name" value="AAA_16"/>
</dbReference>
<dbReference type="SUPFAM" id="SSF48452">
    <property type="entry name" value="TPR-like"/>
    <property type="match status" value="1"/>
</dbReference>
<keyword evidence="4" id="KW-0238">DNA-binding</keyword>
<dbReference type="GO" id="GO:0004016">
    <property type="term" value="F:adenylate cyclase activity"/>
    <property type="evidence" value="ECO:0007669"/>
    <property type="project" value="TreeGrafter"/>
</dbReference>
<dbReference type="PROSITE" id="PS50043">
    <property type="entry name" value="HTH_LUXR_2"/>
    <property type="match status" value="1"/>
</dbReference>
<keyword evidence="1" id="KW-0547">Nucleotide-binding</keyword>
<name>A0A840NLI1_9PSEU</name>
<dbReference type="GO" id="GO:0006355">
    <property type="term" value="P:regulation of DNA-templated transcription"/>
    <property type="evidence" value="ECO:0007669"/>
    <property type="project" value="InterPro"/>
</dbReference>
<dbReference type="InterPro" id="IPR036388">
    <property type="entry name" value="WH-like_DNA-bd_sf"/>
</dbReference>
<feature type="domain" description="HTH luxR-type" evidence="3">
    <location>
        <begin position="868"/>
        <end position="933"/>
    </location>
</feature>
<dbReference type="EMBL" id="JACHIV010000001">
    <property type="protein sequence ID" value="MBB5070983.1"/>
    <property type="molecule type" value="Genomic_DNA"/>
</dbReference>
<dbReference type="PANTHER" id="PTHR16305:SF35">
    <property type="entry name" value="TRANSCRIPTIONAL ACTIVATOR DOMAIN"/>
    <property type="match status" value="1"/>
</dbReference>
<dbReference type="PROSITE" id="PS00622">
    <property type="entry name" value="HTH_LUXR_1"/>
    <property type="match status" value="1"/>
</dbReference>
<evidence type="ECO:0000256" key="2">
    <source>
        <dbReference type="ARBA" id="ARBA00022840"/>
    </source>
</evidence>
<dbReference type="Gene3D" id="3.40.50.300">
    <property type="entry name" value="P-loop containing nucleotide triphosphate hydrolases"/>
    <property type="match status" value="1"/>
</dbReference>
<sequence length="938" mass="99861">MVADQLVQAGPPGDLVGRDDELDRIAEAARLAATGRGRAVLLRGPAGIGKTGVLLSALERLGDSATRTLTAHCPETGSGAYGTVRALFASLQGTEFEGSARLALPALAAEQAAGDTASGTYAVLHGLHWLAADLTAEGLLVLAVDDVQWCDENSLRFLAFLLRRAENLPLLVLLTQRVDGVAQADALGEIAAMPLCDTADLPALEPDAVAELLTGALREPPGADFAARCAQVTGGNPFLINRVLRRLREDPAGARTDVERLDELGRTVVLRSLLDRLSDRAMAVARAVAILPGEQLELIASLAGIHRRMTATALREMREHDLAVSASGAGFVHDFVRQEVLERTPPAELDRLRERAAMLLNDVGRPAEEVAVLLLALPGEPSPWMAGVLRDAATRAEQRGAPGVAARCLERVLLVHGSDVAVLTQAARVSEPVTGLRYLERALELIDDPRARVPIAVQYAVSSLTAQNSVRAFEVVSAALDELDAVLGTDPGDVDRTLRTLAESVLLISGMDEKSTLSRIETRFRNVVPPPGDTSAERQLLSMLAALGTLFNRPAAEVAEQARQVLRIDDMEGGGWAFMGAALPLYLADDNESALAALGKLVEHAQRSGQAWTYCLAISTRAMVHHWTGDLTEALADAQTCHEVLVQESWAEAMTMPQIALAGALTAQGEPARAEELLNGITRSRFEDFSMEYHQFLMASARAREGAGDAEGALERLFRCAQSLREAGIANPVFAPWWFDAARILGDLGRLDEGMQAAEHGAVLAQQWGTRRAQGMALAARGAVTEGRAAVPLLSEAVRVLADSPGKLEHAKAEHLLGRALLRVGEPEGAREHLRSALDLSVLRRDHAQVAASSAALLAAGGRLRQGTDSPVHALSGSERRVAARAAEGATNREIAESLFLTVRTVELHLTSAYRKLGVRGRAELAGALEDDSAVSVP</sequence>
<dbReference type="GO" id="GO:0005737">
    <property type="term" value="C:cytoplasm"/>
    <property type="evidence" value="ECO:0007669"/>
    <property type="project" value="TreeGrafter"/>
</dbReference>
<dbReference type="SUPFAM" id="SSF52540">
    <property type="entry name" value="P-loop containing nucleoside triphosphate hydrolases"/>
    <property type="match status" value="1"/>
</dbReference>
<dbReference type="InterPro" id="IPR000792">
    <property type="entry name" value="Tscrpt_reg_LuxR_C"/>
</dbReference>
<dbReference type="Pfam" id="PF13191">
    <property type="entry name" value="AAA_16"/>
    <property type="match status" value="1"/>
</dbReference>
<dbReference type="InterPro" id="IPR011990">
    <property type="entry name" value="TPR-like_helical_dom_sf"/>
</dbReference>
<evidence type="ECO:0000313" key="4">
    <source>
        <dbReference type="EMBL" id="MBB5070983.1"/>
    </source>
</evidence>
<dbReference type="InterPro" id="IPR027417">
    <property type="entry name" value="P-loop_NTPase"/>
</dbReference>
<dbReference type="GO" id="GO:0003677">
    <property type="term" value="F:DNA binding"/>
    <property type="evidence" value="ECO:0007669"/>
    <property type="project" value="UniProtKB-KW"/>
</dbReference>
<dbReference type="GO" id="GO:0005524">
    <property type="term" value="F:ATP binding"/>
    <property type="evidence" value="ECO:0007669"/>
    <property type="project" value="UniProtKB-KW"/>
</dbReference>
<dbReference type="SMART" id="SM00421">
    <property type="entry name" value="HTH_LUXR"/>
    <property type="match status" value="1"/>
</dbReference>